<dbReference type="Proteomes" id="UP000008698">
    <property type="component" value="Unassembled WGS sequence"/>
</dbReference>
<evidence type="ECO:0000313" key="1">
    <source>
        <dbReference type="EMBL" id="EEY21000.1"/>
    </source>
</evidence>
<dbReference type="EMBL" id="DS985222">
    <property type="protein sequence ID" value="EEY21000.1"/>
    <property type="molecule type" value="Genomic_DNA"/>
</dbReference>
<dbReference type="RefSeq" id="XP_003002539.1">
    <property type="nucleotide sequence ID" value="XM_003002493.1"/>
</dbReference>
<protein>
    <submittedName>
        <fullName evidence="1">Uncharacterized protein</fullName>
    </submittedName>
</protein>
<accession>C9SQ75</accession>
<dbReference type="GeneID" id="9527535"/>
<organism evidence="2">
    <name type="scientific">Verticillium alfalfae (strain VaMs.102 / ATCC MYA-4576 / FGSC 10136)</name>
    <name type="common">Verticillium wilt of alfalfa</name>
    <name type="synonym">Verticillium albo-atrum</name>
    <dbReference type="NCBI Taxonomy" id="526221"/>
    <lineage>
        <taxon>Eukaryota</taxon>
        <taxon>Fungi</taxon>
        <taxon>Dikarya</taxon>
        <taxon>Ascomycota</taxon>
        <taxon>Pezizomycotina</taxon>
        <taxon>Sordariomycetes</taxon>
        <taxon>Hypocreomycetidae</taxon>
        <taxon>Glomerellales</taxon>
        <taxon>Plectosphaerellaceae</taxon>
        <taxon>Verticillium</taxon>
    </lineage>
</organism>
<gene>
    <name evidence="1" type="ORF">VDBG_07110</name>
</gene>
<reference evidence="2" key="1">
    <citation type="journal article" date="2011" name="PLoS Pathog.">
        <title>Comparative genomics yields insights into niche adaptation of plant vascular wilt pathogens.</title>
        <authorList>
            <person name="Klosterman S.J."/>
            <person name="Subbarao K.V."/>
            <person name="Kang S."/>
            <person name="Veronese P."/>
            <person name="Gold S.E."/>
            <person name="Thomma B.P.H.J."/>
            <person name="Chen Z."/>
            <person name="Henrissat B."/>
            <person name="Lee Y.-H."/>
            <person name="Park J."/>
            <person name="Garcia-Pedrajas M.D."/>
            <person name="Barbara D.J."/>
            <person name="Anchieta A."/>
            <person name="de Jonge R."/>
            <person name="Santhanam P."/>
            <person name="Maruthachalam K."/>
            <person name="Atallah Z."/>
            <person name="Amyotte S.G."/>
            <person name="Paz Z."/>
            <person name="Inderbitzin P."/>
            <person name="Hayes R.J."/>
            <person name="Heiman D.I."/>
            <person name="Young S."/>
            <person name="Zeng Q."/>
            <person name="Engels R."/>
            <person name="Galagan J."/>
            <person name="Cuomo C.A."/>
            <person name="Dobinson K.F."/>
            <person name="Ma L.-J."/>
        </authorList>
    </citation>
    <scope>NUCLEOTIDE SEQUENCE [LARGE SCALE GENOMIC DNA]</scope>
    <source>
        <strain evidence="2">VaMs.102 / ATCC MYA-4576 / FGSC 10136</strain>
    </source>
</reference>
<name>C9SQ75_VERA1</name>
<evidence type="ECO:0000313" key="2">
    <source>
        <dbReference type="Proteomes" id="UP000008698"/>
    </source>
</evidence>
<keyword evidence="2" id="KW-1185">Reference proteome</keyword>
<proteinExistence type="predicted"/>
<sequence>MNDTGNWYYVSSRYVSILGQTSLFLFKVNEAMQLDKGQHSHVSKA</sequence>
<dbReference type="AlphaFoldDB" id="C9SQ75"/>
<dbReference type="HOGENOM" id="CLU_3207942_0_0_1"/>
<dbReference type="KEGG" id="val:VDBG_07110"/>